<dbReference type="AlphaFoldDB" id="X0WLN0"/>
<organism evidence="2">
    <name type="scientific">marine sediment metagenome</name>
    <dbReference type="NCBI Taxonomy" id="412755"/>
    <lineage>
        <taxon>unclassified sequences</taxon>
        <taxon>metagenomes</taxon>
        <taxon>ecological metagenomes</taxon>
    </lineage>
</organism>
<feature type="region of interest" description="Disordered" evidence="1">
    <location>
        <begin position="112"/>
        <end position="132"/>
    </location>
</feature>
<accession>X0WLN0</accession>
<dbReference type="EMBL" id="BARS01023716">
    <property type="protein sequence ID" value="GAG13591.1"/>
    <property type="molecule type" value="Genomic_DNA"/>
</dbReference>
<comment type="caution">
    <text evidence="2">The sequence shown here is derived from an EMBL/GenBank/DDBJ whole genome shotgun (WGS) entry which is preliminary data.</text>
</comment>
<protein>
    <submittedName>
        <fullName evidence="2">Uncharacterized protein</fullName>
    </submittedName>
</protein>
<proteinExistence type="predicted"/>
<evidence type="ECO:0000313" key="2">
    <source>
        <dbReference type="EMBL" id="GAG13591.1"/>
    </source>
</evidence>
<name>X0WLN0_9ZZZZ</name>
<evidence type="ECO:0000256" key="1">
    <source>
        <dbReference type="SAM" id="MobiDB-lite"/>
    </source>
</evidence>
<reference evidence="2" key="1">
    <citation type="journal article" date="2014" name="Front. Microbiol.">
        <title>High frequency of phylogenetically diverse reductive dehalogenase-homologous genes in deep subseafloor sedimentary metagenomes.</title>
        <authorList>
            <person name="Kawai M."/>
            <person name="Futagami T."/>
            <person name="Toyoda A."/>
            <person name="Takaki Y."/>
            <person name="Nishi S."/>
            <person name="Hori S."/>
            <person name="Arai W."/>
            <person name="Tsubouchi T."/>
            <person name="Morono Y."/>
            <person name="Uchiyama I."/>
            <person name="Ito T."/>
            <person name="Fujiyama A."/>
            <person name="Inagaki F."/>
            <person name="Takami H."/>
        </authorList>
    </citation>
    <scope>NUCLEOTIDE SEQUENCE</scope>
    <source>
        <strain evidence="2">Expedition CK06-06</strain>
    </source>
</reference>
<gene>
    <name evidence="2" type="ORF">S01H1_37746</name>
</gene>
<sequence>MDQMPQPSIGYKERLTNVERFLGPTLPKGRDEWYNKIRPLMGKELSLGILEKTDIGGYLLTVQCARMFLLHGQEITGRGIMTDMIAELKLSGSIDGTMVENIFREKIQYEQTQHVHEHTEPAPRKRFLGGGR</sequence>
<feature type="compositionally biased region" description="Basic and acidic residues" evidence="1">
    <location>
        <begin position="112"/>
        <end position="123"/>
    </location>
</feature>